<reference evidence="2 3" key="1">
    <citation type="journal article" date="2013" name="J. Microbiol. Biotechnol.">
        <title>Novosphingobium ginsenosidimutans sp. nov., with the ability to convert ginsenoside.</title>
        <authorList>
            <person name="Kim J.K."/>
            <person name="He D."/>
            <person name="Liu Q.M."/>
            <person name="Park H.Y."/>
            <person name="Jung M.S."/>
            <person name="Yoon M.H."/>
            <person name="Kim S.C."/>
            <person name="Im W.T."/>
        </authorList>
    </citation>
    <scope>NUCLEOTIDE SEQUENCE [LARGE SCALE GENOMIC DNA]</scope>
    <source>
        <strain evidence="2 3">FW-6</strain>
    </source>
</reference>
<dbReference type="Gene3D" id="3.40.630.30">
    <property type="match status" value="1"/>
</dbReference>
<keyword evidence="2" id="KW-0808">Transferase</keyword>
<gene>
    <name evidence="2" type="ORF">FRF71_12630</name>
</gene>
<keyword evidence="3" id="KW-1185">Reference proteome</keyword>
<organism evidence="2 3">
    <name type="scientific">Novosphingobium ginsenosidimutans</name>
    <dbReference type="NCBI Taxonomy" id="1176536"/>
    <lineage>
        <taxon>Bacteria</taxon>
        <taxon>Pseudomonadati</taxon>
        <taxon>Pseudomonadota</taxon>
        <taxon>Alphaproteobacteria</taxon>
        <taxon>Sphingomonadales</taxon>
        <taxon>Sphingomonadaceae</taxon>
        <taxon>Novosphingobium</taxon>
    </lineage>
</organism>
<dbReference type="InterPro" id="IPR016181">
    <property type="entry name" value="Acyl_CoA_acyltransferase"/>
</dbReference>
<dbReference type="AlphaFoldDB" id="A0A5B8S6S5"/>
<evidence type="ECO:0000313" key="2">
    <source>
        <dbReference type="EMBL" id="QEA16904.1"/>
    </source>
</evidence>
<dbReference type="Proteomes" id="UP000321172">
    <property type="component" value="Chromosome"/>
</dbReference>
<proteinExistence type="predicted"/>
<accession>A0A5B8S6S5</accession>
<sequence>MISVEYHDDLKEVQGDAALAALLHAPAARAPFDRLEWWQGLSDCCNLLPLIVVVRDGRHRAVMPLLRRGRQVHCLANWYAFRVAPLFTPGADRAWLLSELAKDLAGQTPHLVLSPLPDEHGETSMLVEALRQAGWVTFVERCDVNHVLTVNGRSYAAYLAERAGPLRTTLKRKADKVEVSIETAFNPDSWDAYEAIYAQSWKGEEGCPGFLRRFAEQEGAAGRLRLAIARADGRPVAAQFWTVEAGTAYIHKLAHVEDAKTLSPGTTLTAALLERVIDIDKVDLVDFGTGNDAYKRDWMELVRPRYRIEAFRAKWPGTWPAIARKLLRRVAAGQSDG</sequence>
<feature type="domain" description="BioF2-like acetyltransferase" evidence="1">
    <location>
        <begin position="168"/>
        <end position="296"/>
    </location>
</feature>
<dbReference type="SUPFAM" id="SSF55729">
    <property type="entry name" value="Acyl-CoA N-acyltransferases (Nat)"/>
    <property type="match status" value="1"/>
</dbReference>
<dbReference type="KEGG" id="ngf:FRF71_12630"/>
<dbReference type="OrthoDB" id="8334427at2"/>
<evidence type="ECO:0000313" key="3">
    <source>
        <dbReference type="Proteomes" id="UP000321172"/>
    </source>
</evidence>
<dbReference type="EMBL" id="CP042345">
    <property type="protein sequence ID" value="QEA16904.1"/>
    <property type="molecule type" value="Genomic_DNA"/>
</dbReference>
<dbReference type="InterPro" id="IPR038740">
    <property type="entry name" value="BioF2-like_GNAT_dom"/>
</dbReference>
<dbReference type="GO" id="GO:0016740">
    <property type="term" value="F:transferase activity"/>
    <property type="evidence" value="ECO:0007669"/>
    <property type="project" value="UniProtKB-KW"/>
</dbReference>
<dbReference type="Pfam" id="PF13480">
    <property type="entry name" value="Acetyltransf_6"/>
    <property type="match status" value="1"/>
</dbReference>
<evidence type="ECO:0000259" key="1">
    <source>
        <dbReference type="Pfam" id="PF13480"/>
    </source>
</evidence>
<name>A0A5B8S6S5_9SPHN</name>
<protein>
    <submittedName>
        <fullName evidence="2">GNAT family N-acetyltransferase</fullName>
    </submittedName>
</protein>